<dbReference type="AlphaFoldDB" id="A0A1G9X3B0"/>
<dbReference type="PANTHER" id="PTHR46268:SF6">
    <property type="entry name" value="UNIVERSAL STRESS PROTEIN UP12"/>
    <property type="match status" value="1"/>
</dbReference>
<dbReference type="Gene3D" id="3.40.50.620">
    <property type="entry name" value="HUPs"/>
    <property type="match status" value="1"/>
</dbReference>
<dbReference type="CDD" id="cd00293">
    <property type="entry name" value="USP-like"/>
    <property type="match status" value="1"/>
</dbReference>
<organism evidence="3 4">
    <name type="scientific">Halogranum gelatinilyticum</name>
    <dbReference type="NCBI Taxonomy" id="660521"/>
    <lineage>
        <taxon>Archaea</taxon>
        <taxon>Methanobacteriati</taxon>
        <taxon>Methanobacteriota</taxon>
        <taxon>Stenosarchaea group</taxon>
        <taxon>Halobacteria</taxon>
        <taxon>Halobacteriales</taxon>
        <taxon>Haloferacaceae</taxon>
    </lineage>
</organism>
<dbReference type="EMBL" id="FNHL01000004">
    <property type="protein sequence ID" value="SDM91230.1"/>
    <property type="molecule type" value="Genomic_DNA"/>
</dbReference>
<reference evidence="4" key="1">
    <citation type="submission" date="2016-10" db="EMBL/GenBank/DDBJ databases">
        <authorList>
            <person name="Varghese N."/>
            <person name="Submissions S."/>
        </authorList>
    </citation>
    <scope>NUCLEOTIDE SEQUENCE [LARGE SCALE GENOMIC DNA]</scope>
    <source>
        <strain evidence="4">CGMCC 1.10119</strain>
    </source>
</reference>
<dbReference type="PANTHER" id="PTHR46268">
    <property type="entry name" value="STRESS RESPONSE PROTEIN NHAX"/>
    <property type="match status" value="1"/>
</dbReference>
<protein>
    <submittedName>
        <fullName evidence="3">Nucleotide-binding universal stress protein, UspA family</fullName>
    </submittedName>
</protein>
<evidence type="ECO:0000256" key="1">
    <source>
        <dbReference type="ARBA" id="ARBA00008791"/>
    </source>
</evidence>
<comment type="similarity">
    <text evidence="1">Belongs to the universal stress protein A family.</text>
</comment>
<evidence type="ECO:0000313" key="4">
    <source>
        <dbReference type="Proteomes" id="UP000199451"/>
    </source>
</evidence>
<feature type="domain" description="UspA" evidence="2">
    <location>
        <begin position="13"/>
        <end position="144"/>
    </location>
</feature>
<dbReference type="Pfam" id="PF00582">
    <property type="entry name" value="Usp"/>
    <property type="match status" value="1"/>
</dbReference>
<keyword evidence="4" id="KW-1185">Reference proteome</keyword>
<name>A0A1G9X3B0_9EURY</name>
<sequence>MSFASVSLVMALILLATDGSVHSLEAARHAIDLATEGDHSLHVLSVVDSRKFDEPALSTGELATIDAEDHGYEHVSRIVTMATAAGISVDATTCHGVPHECILEYATDLDADRIVLGAHGEHREHLGGVGRQVEASASCAVDVVDAGA</sequence>
<dbReference type="InterPro" id="IPR006016">
    <property type="entry name" value="UspA"/>
</dbReference>
<dbReference type="Proteomes" id="UP000199451">
    <property type="component" value="Unassembled WGS sequence"/>
</dbReference>
<accession>A0A1G9X3B0</accession>
<evidence type="ECO:0000313" key="3">
    <source>
        <dbReference type="EMBL" id="SDM91230.1"/>
    </source>
</evidence>
<evidence type="ECO:0000259" key="2">
    <source>
        <dbReference type="Pfam" id="PF00582"/>
    </source>
</evidence>
<dbReference type="STRING" id="660521.SAMN04487949_2823"/>
<proteinExistence type="inferred from homology"/>
<dbReference type="SUPFAM" id="SSF52402">
    <property type="entry name" value="Adenine nucleotide alpha hydrolases-like"/>
    <property type="match status" value="1"/>
</dbReference>
<gene>
    <name evidence="3" type="ORF">SAMN04487949_2823</name>
</gene>
<dbReference type="InterPro" id="IPR014729">
    <property type="entry name" value="Rossmann-like_a/b/a_fold"/>
</dbReference>